<keyword evidence="7" id="KW-0288">FMN</keyword>
<evidence type="ECO:0000256" key="2">
    <source>
        <dbReference type="ARBA" id="ARBA00022448"/>
    </source>
</evidence>
<evidence type="ECO:0000256" key="6">
    <source>
        <dbReference type="ARBA" id="ARBA00023136"/>
    </source>
</evidence>
<proteinExistence type="inferred from homology"/>
<feature type="transmembrane region" description="Helical" evidence="7">
    <location>
        <begin position="21"/>
        <end position="42"/>
    </location>
</feature>
<accession>A0ABW1DME5</accession>
<dbReference type="PANTHER" id="PTHR36964:SF1">
    <property type="entry name" value="PROTEIN-METHIONINE-SULFOXIDE REDUCTASE HEME-BINDING SUBUNIT MSRQ"/>
    <property type="match status" value="1"/>
</dbReference>
<protein>
    <recommendedName>
        <fullName evidence="7">Protein-methionine-sulfoxide reductase heme-binding subunit MsrQ</fullName>
    </recommendedName>
    <alternativeName>
        <fullName evidence="7">Flavocytochrome MsrQ</fullName>
    </alternativeName>
</protein>
<feature type="domain" description="Ferric oxidoreductase" evidence="8">
    <location>
        <begin position="62"/>
        <end position="174"/>
    </location>
</feature>
<keyword evidence="5 7" id="KW-0408">Iron</keyword>
<dbReference type="Proteomes" id="UP001595979">
    <property type="component" value="Unassembled WGS sequence"/>
</dbReference>
<keyword evidence="4 7" id="KW-1133">Transmembrane helix</keyword>
<keyword evidence="10" id="KW-1185">Reference proteome</keyword>
<keyword evidence="7" id="KW-1003">Cell membrane</keyword>
<dbReference type="PANTHER" id="PTHR36964">
    <property type="entry name" value="PROTEIN-METHIONINE-SULFOXIDE REDUCTASE HEME-BINDING SUBUNIT MSRQ"/>
    <property type="match status" value="1"/>
</dbReference>
<dbReference type="RefSeq" id="WP_380051259.1">
    <property type="nucleotide sequence ID" value="NZ_JBHSOH010000032.1"/>
</dbReference>
<comment type="similarity">
    <text evidence="7">Belongs to the MsrQ family.</text>
</comment>
<keyword evidence="6 7" id="KW-0472">Membrane</keyword>
<comment type="cofactor">
    <cofactor evidence="7">
        <name>FMN</name>
        <dbReference type="ChEBI" id="CHEBI:58210"/>
    </cofactor>
    <text evidence="7">Binds 1 FMN per subunit.</text>
</comment>
<comment type="subunit">
    <text evidence="7">Heterodimer of a catalytic subunit (MsrP) and a heme-binding subunit (MsrQ).</text>
</comment>
<keyword evidence="7" id="KW-0285">Flavoprotein</keyword>
<comment type="cofactor">
    <cofactor evidence="7">
        <name>heme b</name>
        <dbReference type="ChEBI" id="CHEBI:60344"/>
    </cofactor>
    <text evidence="7">Binds 1 heme b (iron(II)-protoporphyrin IX) group per subunit.</text>
</comment>
<evidence type="ECO:0000256" key="5">
    <source>
        <dbReference type="ARBA" id="ARBA00023004"/>
    </source>
</evidence>
<dbReference type="InterPro" id="IPR022837">
    <property type="entry name" value="MsrQ-like"/>
</dbReference>
<dbReference type="Pfam" id="PF01794">
    <property type="entry name" value="Ferric_reduct"/>
    <property type="match status" value="1"/>
</dbReference>
<evidence type="ECO:0000259" key="8">
    <source>
        <dbReference type="Pfam" id="PF01794"/>
    </source>
</evidence>
<sequence length="220" mass="23642">MTSSPVSPEPATPRRPAPRAPLGWLVPAVTVGGLLPAAVLVLDALGGALGANPVQRALNQTGQLALTVLLLSLACTPLRRLTGWTWPARIRKALGLLAFFYALLHFGIYLFDHGFVPSLVLADVLERPFITAGFTALLLLLPLALTSTPQSVRRLGFARWTRLHQLVYASACLGALHYWWGVKKDHTSPLVAALLLAALLAARTLWPAGRSRAGRRAASR</sequence>
<dbReference type="InterPro" id="IPR013130">
    <property type="entry name" value="Fe3_Rdtase_TM_dom"/>
</dbReference>
<gene>
    <name evidence="7 9" type="primary">msrQ</name>
    <name evidence="9" type="ORF">ACFPQ6_16000</name>
</gene>
<feature type="transmembrane region" description="Helical" evidence="7">
    <location>
        <begin position="62"/>
        <end position="81"/>
    </location>
</feature>
<comment type="function">
    <text evidence="7">Part of the MsrPQ system that repairs oxidized cell envelope proteins containing methionine sulfoxide residues (Met-O), using respiratory chain electrons. Thus protects these proteins from oxidative-stress damage caused by reactive species of oxygen and chlorine. MsrPQ is essential for the maintenance of envelope integrity under bleach stress, rescuing a wide series of structurally unrelated cell envelope proteins from methionine oxidation. MsrQ provides electrons for reduction to the reductase catalytic subunit MsrP, using the quinone pool of the respiratory chain.</text>
</comment>
<feature type="transmembrane region" description="Helical" evidence="7">
    <location>
        <begin position="166"/>
        <end position="182"/>
    </location>
</feature>
<name>A0ABW1DME5_9DEIO</name>
<reference evidence="10" key="1">
    <citation type="journal article" date="2019" name="Int. J. Syst. Evol. Microbiol.">
        <title>The Global Catalogue of Microorganisms (GCM) 10K type strain sequencing project: providing services to taxonomists for standard genome sequencing and annotation.</title>
        <authorList>
            <consortium name="The Broad Institute Genomics Platform"/>
            <consortium name="The Broad Institute Genome Sequencing Center for Infectious Disease"/>
            <person name="Wu L."/>
            <person name="Ma J."/>
        </authorList>
    </citation>
    <scope>NUCLEOTIDE SEQUENCE [LARGE SCALE GENOMIC DNA]</scope>
    <source>
        <strain evidence="10">CGMCC 1.15053</strain>
    </source>
</reference>
<dbReference type="HAMAP" id="MF_01207">
    <property type="entry name" value="MsrQ"/>
    <property type="match status" value="1"/>
</dbReference>
<feature type="transmembrane region" description="Helical" evidence="7">
    <location>
        <begin position="128"/>
        <end position="145"/>
    </location>
</feature>
<keyword evidence="3 7" id="KW-0812">Transmembrane</keyword>
<evidence type="ECO:0000313" key="10">
    <source>
        <dbReference type="Proteomes" id="UP001595979"/>
    </source>
</evidence>
<evidence type="ECO:0000256" key="3">
    <source>
        <dbReference type="ARBA" id="ARBA00022692"/>
    </source>
</evidence>
<evidence type="ECO:0000256" key="7">
    <source>
        <dbReference type="HAMAP-Rule" id="MF_01207"/>
    </source>
</evidence>
<feature type="transmembrane region" description="Helical" evidence="7">
    <location>
        <begin position="93"/>
        <end position="116"/>
    </location>
</feature>
<evidence type="ECO:0000313" key="9">
    <source>
        <dbReference type="EMBL" id="MFC5849807.1"/>
    </source>
</evidence>
<organism evidence="9 10">
    <name type="scientific">Deinococcus petrolearius</name>
    <dbReference type="NCBI Taxonomy" id="1751295"/>
    <lineage>
        <taxon>Bacteria</taxon>
        <taxon>Thermotogati</taxon>
        <taxon>Deinococcota</taxon>
        <taxon>Deinococci</taxon>
        <taxon>Deinococcales</taxon>
        <taxon>Deinococcaceae</taxon>
        <taxon>Deinococcus</taxon>
    </lineage>
</organism>
<evidence type="ECO:0000256" key="4">
    <source>
        <dbReference type="ARBA" id="ARBA00022989"/>
    </source>
</evidence>
<keyword evidence="7" id="KW-0349">Heme</keyword>
<keyword evidence="2 7" id="KW-0813">Transport</keyword>
<dbReference type="EMBL" id="JBHSOH010000032">
    <property type="protein sequence ID" value="MFC5849807.1"/>
    <property type="molecule type" value="Genomic_DNA"/>
</dbReference>
<keyword evidence="7" id="KW-0249">Electron transport</keyword>
<feature type="transmembrane region" description="Helical" evidence="7">
    <location>
        <begin position="188"/>
        <end position="206"/>
    </location>
</feature>
<comment type="subcellular location">
    <subcellularLocation>
        <location evidence="7">Cell membrane</location>
        <topology evidence="7">Multi-pass membrane protein</topology>
    </subcellularLocation>
    <subcellularLocation>
        <location evidence="1">Membrane</location>
        <topology evidence="1">Multi-pass membrane protein</topology>
    </subcellularLocation>
</comment>
<evidence type="ECO:0000256" key="1">
    <source>
        <dbReference type="ARBA" id="ARBA00004141"/>
    </source>
</evidence>
<comment type="caution">
    <text evidence="9">The sequence shown here is derived from an EMBL/GenBank/DDBJ whole genome shotgun (WGS) entry which is preliminary data.</text>
</comment>
<keyword evidence="7" id="KW-0479">Metal-binding</keyword>